<name>A0ACC1YZL7_MELAZ</name>
<dbReference type="EMBL" id="CM051394">
    <property type="protein sequence ID" value="KAJ4728653.1"/>
    <property type="molecule type" value="Genomic_DNA"/>
</dbReference>
<reference evidence="1 2" key="1">
    <citation type="journal article" date="2023" name="Science">
        <title>Complex scaffold remodeling in plant triterpene biosynthesis.</title>
        <authorList>
            <person name="De La Pena R."/>
            <person name="Hodgson H."/>
            <person name="Liu J.C."/>
            <person name="Stephenson M.J."/>
            <person name="Martin A.C."/>
            <person name="Owen C."/>
            <person name="Harkess A."/>
            <person name="Leebens-Mack J."/>
            <person name="Jimenez L.E."/>
            <person name="Osbourn A."/>
            <person name="Sattely E.S."/>
        </authorList>
    </citation>
    <scope>NUCLEOTIDE SEQUENCE [LARGE SCALE GENOMIC DNA]</scope>
    <source>
        <strain evidence="2">cv. JPN11</strain>
        <tissue evidence="1">Leaf</tissue>
    </source>
</reference>
<dbReference type="Proteomes" id="UP001164539">
    <property type="component" value="Chromosome 1"/>
</dbReference>
<sequence>MSVEDYYKEMEIAMIRANTEKDREATMDRFIGGLDKEIADMVNLQHYVEVKELLHKAIKVEKQIKSKGFKSILASSSSWISNWKNNQAASKIKEEESKRIQLLFLKLVLENGEIENASSSEDEMPPLEDCFDVEVEEPVHGDLLVTRRVLSIQPKDDVDVEQHEHIFHTRCHVKDKDFADPFPKEIPHGLPPLRGFEHQIDFTPGFAIPN</sequence>
<organism evidence="1 2">
    <name type="scientific">Melia azedarach</name>
    <name type="common">Chinaberry tree</name>
    <dbReference type="NCBI Taxonomy" id="155640"/>
    <lineage>
        <taxon>Eukaryota</taxon>
        <taxon>Viridiplantae</taxon>
        <taxon>Streptophyta</taxon>
        <taxon>Embryophyta</taxon>
        <taxon>Tracheophyta</taxon>
        <taxon>Spermatophyta</taxon>
        <taxon>Magnoliopsida</taxon>
        <taxon>eudicotyledons</taxon>
        <taxon>Gunneridae</taxon>
        <taxon>Pentapetalae</taxon>
        <taxon>rosids</taxon>
        <taxon>malvids</taxon>
        <taxon>Sapindales</taxon>
        <taxon>Meliaceae</taxon>
        <taxon>Melia</taxon>
    </lineage>
</organism>
<comment type="caution">
    <text evidence="1">The sequence shown here is derived from an EMBL/GenBank/DDBJ whole genome shotgun (WGS) entry which is preliminary data.</text>
</comment>
<protein>
    <submittedName>
        <fullName evidence="1">Retrovirus-related Pol polyprotein from transposon 17.6</fullName>
    </submittedName>
</protein>
<proteinExistence type="predicted"/>
<evidence type="ECO:0000313" key="2">
    <source>
        <dbReference type="Proteomes" id="UP001164539"/>
    </source>
</evidence>
<evidence type="ECO:0000313" key="1">
    <source>
        <dbReference type="EMBL" id="KAJ4728653.1"/>
    </source>
</evidence>
<accession>A0ACC1YZL7</accession>
<gene>
    <name evidence="1" type="ORF">OWV82_001548</name>
</gene>
<keyword evidence="2" id="KW-1185">Reference proteome</keyword>